<dbReference type="SUPFAM" id="SSF55347">
    <property type="entry name" value="Glyceraldehyde-3-phosphate dehydrogenase-like, C-terminal domain"/>
    <property type="match status" value="1"/>
</dbReference>
<evidence type="ECO:0000313" key="6">
    <source>
        <dbReference type="Proteomes" id="UP000198851"/>
    </source>
</evidence>
<name>A0A1I4EDB2_9RHOB</name>
<dbReference type="GO" id="GO:0016491">
    <property type="term" value="F:oxidoreductase activity"/>
    <property type="evidence" value="ECO:0007669"/>
    <property type="project" value="UniProtKB-KW"/>
</dbReference>
<dbReference type="InterPro" id="IPR055170">
    <property type="entry name" value="GFO_IDH_MocA-like_dom"/>
</dbReference>
<protein>
    <submittedName>
        <fullName evidence="5">Predicted dehydrogenase</fullName>
    </submittedName>
</protein>
<organism evidence="5 6">
    <name type="scientific">Shimia haliotis</name>
    <dbReference type="NCBI Taxonomy" id="1280847"/>
    <lineage>
        <taxon>Bacteria</taxon>
        <taxon>Pseudomonadati</taxon>
        <taxon>Pseudomonadota</taxon>
        <taxon>Alphaproteobacteria</taxon>
        <taxon>Rhodobacterales</taxon>
        <taxon>Roseobacteraceae</taxon>
    </lineage>
</organism>
<dbReference type="STRING" id="1280847.SAMN04488036_104214"/>
<dbReference type="Pfam" id="PF22725">
    <property type="entry name" value="GFO_IDH_MocA_C3"/>
    <property type="match status" value="1"/>
</dbReference>
<dbReference type="Gene3D" id="3.30.360.10">
    <property type="entry name" value="Dihydrodipicolinate Reductase, domain 2"/>
    <property type="match status" value="1"/>
</dbReference>
<dbReference type="EMBL" id="FOSZ01000004">
    <property type="protein sequence ID" value="SFL03784.1"/>
    <property type="molecule type" value="Genomic_DNA"/>
</dbReference>
<keyword evidence="6" id="KW-1185">Reference proteome</keyword>
<dbReference type="PANTHER" id="PTHR22604:SF105">
    <property type="entry name" value="TRANS-1,2-DIHYDROBENZENE-1,2-DIOL DEHYDROGENASE"/>
    <property type="match status" value="1"/>
</dbReference>
<dbReference type="Pfam" id="PF01408">
    <property type="entry name" value="GFO_IDH_MocA"/>
    <property type="match status" value="1"/>
</dbReference>
<dbReference type="InterPro" id="IPR050984">
    <property type="entry name" value="Gfo/Idh/MocA_domain"/>
</dbReference>
<evidence type="ECO:0000256" key="2">
    <source>
        <dbReference type="ARBA" id="ARBA00023002"/>
    </source>
</evidence>
<evidence type="ECO:0000256" key="1">
    <source>
        <dbReference type="ARBA" id="ARBA00010928"/>
    </source>
</evidence>
<evidence type="ECO:0000259" key="4">
    <source>
        <dbReference type="Pfam" id="PF22725"/>
    </source>
</evidence>
<reference evidence="6" key="1">
    <citation type="submission" date="2016-10" db="EMBL/GenBank/DDBJ databases">
        <authorList>
            <person name="Varghese N."/>
            <person name="Submissions S."/>
        </authorList>
    </citation>
    <scope>NUCLEOTIDE SEQUENCE [LARGE SCALE GENOMIC DNA]</scope>
    <source>
        <strain evidence="6">DSM 28453</strain>
    </source>
</reference>
<evidence type="ECO:0000259" key="3">
    <source>
        <dbReference type="Pfam" id="PF01408"/>
    </source>
</evidence>
<dbReference type="GO" id="GO:0000166">
    <property type="term" value="F:nucleotide binding"/>
    <property type="evidence" value="ECO:0007669"/>
    <property type="project" value="InterPro"/>
</dbReference>
<dbReference type="AlphaFoldDB" id="A0A1I4EDB2"/>
<dbReference type="Proteomes" id="UP000198851">
    <property type="component" value="Unassembled WGS sequence"/>
</dbReference>
<dbReference type="Gene3D" id="3.40.50.720">
    <property type="entry name" value="NAD(P)-binding Rossmann-like Domain"/>
    <property type="match status" value="1"/>
</dbReference>
<dbReference type="OrthoDB" id="9792935at2"/>
<accession>A0A1I4EDB2</accession>
<dbReference type="InterPro" id="IPR036291">
    <property type="entry name" value="NAD(P)-bd_dom_sf"/>
</dbReference>
<feature type="domain" description="GFO/IDH/MocA-like oxidoreductase" evidence="4">
    <location>
        <begin position="135"/>
        <end position="247"/>
    </location>
</feature>
<sequence length="336" mass="36577">MLRWGIIGTGFISHAMLRAISTSERSVVTAIAGRNKTALAELQSQYSVDLGFTETDELLASEQVDVVYIALPNHLHAEATAAAMAAGKPVLCEKSLTVTMDHADLLARAVRQSGLFFAEGLMYLSHPLMEQFTALLRDPSLGSLRSVSGYYSADIWQVVNPEGGGTLYNLGCYPSSLLHLVVKTMCGEDAFSKRHISAHGLKNNDGNIQDTAAVIHFENGVLATLQSSDSHGMTHSFEIVTTTGKLRFDTNPWLPEAGVNRMIWQPYVGAAREILVKDENDAFYHQTRMVERALAQGQTEAPRPAPRLSDSLEIMQFLADWDAAAGASFQPHATTA</sequence>
<dbReference type="PANTHER" id="PTHR22604">
    <property type="entry name" value="OXIDOREDUCTASES"/>
    <property type="match status" value="1"/>
</dbReference>
<comment type="similarity">
    <text evidence="1">Belongs to the Gfo/Idh/MocA family.</text>
</comment>
<keyword evidence="2" id="KW-0560">Oxidoreductase</keyword>
<dbReference type="SUPFAM" id="SSF51735">
    <property type="entry name" value="NAD(P)-binding Rossmann-fold domains"/>
    <property type="match status" value="1"/>
</dbReference>
<dbReference type="InterPro" id="IPR000683">
    <property type="entry name" value="Gfo/Idh/MocA-like_OxRdtase_N"/>
</dbReference>
<feature type="domain" description="Gfo/Idh/MocA-like oxidoreductase N-terminal" evidence="3">
    <location>
        <begin position="2"/>
        <end position="117"/>
    </location>
</feature>
<evidence type="ECO:0000313" key="5">
    <source>
        <dbReference type="EMBL" id="SFL03784.1"/>
    </source>
</evidence>
<gene>
    <name evidence="5" type="ORF">SAMN04488036_104214</name>
</gene>
<dbReference type="RefSeq" id="WP_093323890.1">
    <property type="nucleotide sequence ID" value="NZ_FOSZ01000004.1"/>
</dbReference>
<proteinExistence type="inferred from homology"/>